<evidence type="ECO:0000256" key="1">
    <source>
        <dbReference type="ARBA" id="ARBA00022527"/>
    </source>
</evidence>
<evidence type="ECO:0000256" key="5">
    <source>
        <dbReference type="ARBA" id="ARBA00022840"/>
    </source>
</evidence>
<reference evidence="7" key="5">
    <citation type="journal article" date="2021" name="G3 (Bethesda)">
        <title>Aegilops tauschii genome assembly Aet v5.0 features greater sequence contiguity and improved annotation.</title>
        <authorList>
            <person name="Wang L."/>
            <person name="Zhu T."/>
            <person name="Rodriguez J.C."/>
            <person name="Deal K.R."/>
            <person name="Dubcovsky J."/>
            <person name="McGuire P.E."/>
            <person name="Lux T."/>
            <person name="Spannagl M."/>
            <person name="Mayer K.F.X."/>
            <person name="Baldrich P."/>
            <person name="Meyers B.C."/>
            <person name="Huo N."/>
            <person name="Gu Y.Q."/>
            <person name="Zhou H."/>
            <person name="Devos K.M."/>
            <person name="Bennetzen J.L."/>
            <person name="Unver T."/>
            <person name="Budak H."/>
            <person name="Gulick P.J."/>
            <person name="Galiba G."/>
            <person name="Kalapos B."/>
            <person name="Nelson D.R."/>
            <person name="Li P."/>
            <person name="You F.M."/>
            <person name="Luo M.C."/>
            <person name="Dvorak J."/>
        </authorList>
    </citation>
    <scope>NUCLEOTIDE SEQUENCE [LARGE SCALE GENOMIC DNA]</scope>
    <source>
        <strain evidence="7">cv. AL8/78</strain>
    </source>
</reference>
<reference evidence="8" key="2">
    <citation type="journal article" date="2017" name="Nat. Plants">
        <title>The Aegilops tauschii genome reveals multiple impacts of transposons.</title>
        <authorList>
            <person name="Zhao G."/>
            <person name="Zou C."/>
            <person name="Li K."/>
            <person name="Wang K."/>
            <person name="Li T."/>
            <person name="Gao L."/>
            <person name="Zhang X."/>
            <person name="Wang H."/>
            <person name="Yang Z."/>
            <person name="Liu X."/>
            <person name="Jiang W."/>
            <person name="Mao L."/>
            <person name="Kong X."/>
            <person name="Jiao Y."/>
            <person name="Jia J."/>
        </authorList>
    </citation>
    <scope>NUCLEOTIDE SEQUENCE [LARGE SCALE GENOMIC DNA]</scope>
    <source>
        <strain evidence="8">cv. AL8/78</strain>
    </source>
</reference>
<protein>
    <recommendedName>
        <fullName evidence="9">Protein kinase domain-containing protein</fullName>
    </recommendedName>
</protein>
<reference evidence="7" key="3">
    <citation type="journal article" date="2017" name="Nature">
        <title>Genome sequence of the progenitor of the wheat D genome Aegilops tauschii.</title>
        <authorList>
            <person name="Luo M.C."/>
            <person name="Gu Y.Q."/>
            <person name="Puiu D."/>
            <person name="Wang H."/>
            <person name="Twardziok S.O."/>
            <person name="Deal K.R."/>
            <person name="Huo N."/>
            <person name="Zhu T."/>
            <person name="Wang L."/>
            <person name="Wang Y."/>
            <person name="McGuire P.E."/>
            <person name="Liu S."/>
            <person name="Long H."/>
            <person name="Ramasamy R.K."/>
            <person name="Rodriguez J.C."/>
            <person name="Van S.L."/>
            <person name="Yuan L."/>
            <person name="Wang Z."/>
            <person name="Xia Z."/>
            <person name="Xiao L."/>
            <person name="Anderson O.D."/>
            <person name="Ouyang S."/>
            <person name="Liang Y."/>
            <person name="Zimin A.V."/>
            <person name="Pertea G."/>
            <person name="Qi P."/>
            <person name="Bennetzen J.L."/>
            <person name="Dai X."/>
            <person name="Dawson M.W."/>
            <person name="Muller H.G."/>
            <person name="Kugler K."/>
            <person name="Rivarola-Duarte L."/>
            <person name="Spannagl M."/>
            <person name="Mayer K.F.X."/>
            <person name="Lu F.H."/>
            <person name="Bevan M.W."/>
            <person name="Leroy P."/>
            <person name="Li P."/>
            <person name="You F.M."/>
            <person name="Sun Q."/>
            <person name="Liu Z."/>
            <person name="Lyons E."/>
            <person name="Wicker T."/>
            <person name="Salzberg S.L."/>
            <person name="Devos K.M."/>
            <person name="Dvorak J."/>
        </authorList>
    </citation>
    <scope>NUCLEOTIDE SEQUENCE [LARGE SCALE GENOMIC DNA]</scope>
    <source>
        <strain evidence="7">cv. AL8/78</strain>
    </source>
</reference>
<dbReference type="STRING" id="200361.A0A453M5Y7"/>
<dbReference type="EnsemblPlants" id="AET5Gv21057400.2">
    <property type="protein sequence ID" value="AET5Gv21057400.2"/>
    <property type="gene ID" value="AET5Gv21057400"/>
</dbReference>
<keyword evidence="5" id="KW-0067">ATP-binding</keyword>
<keyword evidence="3" id="KW-0547">Nucleotide-binding</keyword>
<reference evidence="7" key="4">
    <citation type="submission" date="2019-03" db="UniProtKB">
        <authorList>
            <consortium name="EnsemblPlants"/>
        </authorList>
    </citation>
    <scope>IDENTIFICATION</scope>
</reference>
<sequence length="94" mass="10739">MTCSVIVRRRSWGTPTREEIKSMNPNYTLFKFPQIKAHPWHKETEPDVVADSGAEDGHIFASTIRGQNGLPKQKRGVQVPNMPRQVSRKLNQVQ</sequence>
<dbReference type="GO" id="GO:0007165">
    <property type="term" value="P:signal transduction"/>
    <property type="evidence" value="ECO:0007669"/>
    <property type="project" value="TreeGrafter"/>
</dbReference>
<evidence type="ECO:0000256" key="4">
    <source>
        <dbReference type="ARBA" id="ARBA00022777"/>
    </source>
</evidence>
<evidence type="ECO:0000313" key="8">
    <source>
        <dbReference type="Proteomes" id="UP000015105"/>
    </source>
</evidence>
<dbReference type="AlphaFoldDB" id="A0A453M5Y7"/>
<organism evidence="7 8">
    <name type="scientific">Aegilops tauschii subsp. strangulata</name>
    <name type="common">Goatgrass</name>
    <dbReference type="NCBI Taxonomy" id="200361"/>
    <lineage>
        <taxon>Eukaryota</taxon>
        <taxon>Viridiplantae</taxon>
        <taxon>Streptophyta</taxon>
        <taxon>Embryophyta</taxon>
        <taxon>Tracheophyta</taxon>
        <taxon>Spermatophyta</taxon>
        <taxon>Magnoliopsida</taxon>
        <taxon>Liliopsida</taxon>
        <taxon>Poales</taxon>
        <taxon>Poaceae</taxon>
        <taxon>BOP clade</taxon>
        <taxon>Pooideae</taxon>
        <taxon>Triticodae</taxon>
        <taxon>Triticeae</taxon>
        <taxon>Triticinae</taxon>
        <taxon>Aegilops</taxon>
    </lineage>
</organism>
<dbReference type="Proteomes" id="UP000015105">
    <property type="component" value="Chromosome 5D"/>
</dbReference>
<keyword evidence="4" id="KW-0418">Kinase</keyword>
<keyword evidence="1" id="KW-0723">Serine/threonine-protein kinase</keyword>
<keyword evidence="8" id="KW-1185">Reference proteome</keyword>
<dbReference type="GO" id="GO:0005634">
    <property type="term" value="C:nucleus"/>
    <property type="evidence" value="ECO:0007669"/>
    <property type="project" value="TreeGrafter"/>
</dbReference>
<proteinExistence type="predicted"/>
<dbReference type="GO" id="GO:0005524">
    <property type="term" value="F:ATP binding"/>
    <property type="evidence" value="ECO:0007669"/>
    <property type="project" value="UniProtKB-KW"/>
</dbReference>
<reference evidence="8" key="1">
    <citation type="journal article" date="2014" name="Science">
        <title>Ancient hybridizations among the ancestral genomes of bread wheat.</title>
        <authorList>
            <consortium name="International Wheat Genome Sequencing Consortium,"/>
            <person name="Marcussen T."/>
            <person name="Sandve S.R."/>
            <person name="Heier L."/>
            <person name="Spannagl M."/>
            <person name="Pfeifer M."/>
            <person name="Jakobsen K.S."/>
            <person name="Wulff B.B."/>
            <person name="Steuernagel B."/>
            <person name="Mayer K.F."/>
            <person name="Olsen O.A."/>
        </authorList>
    </citation>
    <scope>NUCLEOTIDE SEQUENCE [LARGE SCALE GENOMIC DNA]</scope>
    <source>
        <strain evidence="8">cv. AL8/78</strain>
    </source>
</reference>
<dbReference type="InterPro" id="IPR050591">
    <property type="entry name" value="GSK-3"/>
</dbReference>
<dbReference type="PANTHER" id="PTHR24057">
    <property type="entry name" value="GLYCOGEN SYNTHASE KINASE-3 ALPHA"/>
    <property type="match status" value="1"/>
</dbReference>
<keyword evidence="2" id="KW-0808">Transferase</keyword>
<name>A0A453M5Y7_AEGTS</name>
<dbReference type="PANTHER" id="PTHR24057:SF0">
    <property type="entry name" value="PROTEIN KINASE SHAGGY-RELATED"/>
    <property type="match status" value="1"/>
</dbReference>
<evidence type="ECO:0000256" key="2">
    <source>
        <dbReference type="ARBA" id="ARBA00022679"/>
    </source>
</evidence>
<feature type="region of interest" description="Disordered" evidence="6">
    <location>
        <begin position="67"/>
        <end position="94"/>
    </location>
</feature>
<dbReference type="GO" id="GO:0030154">
    <property type="term" value="P:cell differentiation"/>
    <property type="evidence" value="ECO:0007669"/>
    <property type="project" value="TreeGrafter"/>
</dbReference>
<evidence type="ECO:0000256" key="6">
    <source>
        <dbReference type="SAM" id="MobiDB-lite"/>
    </source>
</evidence>
<evidence type="ECO:0000256" key="3">
    <source>
        <dbReference type="ARBA" id="ARBA00022741"/>
    </source>
</evidence>
<dbReference type="Gramene" id="AET5Gv21057400.2">
    <property type="protein sequence ID" value="AET5Gv21057400.2"/>
    <property type="gene ID" value="AET5Gv21057400"/>
</dbReference>
<accession>A0A453M5Y7</accession>
<dbReference type="GO" id="GO:0004674">
    <property type="term" value="F:protein serine/threonine kinase activity"/>
    <property type="evidence" value="ECO:0007669"/>
    <property type="project" value="UniProtKB-KW"/>
</dbReference>
<evidence type="ECO:0008006" key="9">
    <source>
        <dbReference type="Google" id="ProtNLM"/>
    </source>
</evidence>
<dbReference type="GO" id="GO:0005737">
    <property type="term" value="C:cytoplasm"/>
    <property type="evidence" value="ECO:0007669"/>
    <property type="project" value="TreeGrafter"/>
</dbReference>
<evidence type="ECO:0000313" key="7">
    <source>
        <dbReference type="EnsemblPlants" id="AET5Gv21057400.2"/>
    </source>
</evidence>